<feature type="transmembrane region" description="Helical" evidence="7">
    <location>
        <begin position="103"/>
        <end position="124"/>
    </location>
</feature>
<dbReference type="EMBL" id="UINC01054754">
    <property type="protein sequence ID" value="SVB72835.1"/>
    <property type="molecule type" value="Genomic_DNA"/>
</dbReference>
<sequence length="142" mass="16016">MLATLYILTPFLWVVSVSFMNEREVTQMHWIPHQPTLQSYETYFYAHTKNLDIGTATARQFPRAIINSLVIASSVMVLNLFFGSLAAYALARINFAGKLALMLFYLCSRSVPGIAIMIPMYLLIRSYGLLDTHLAVILAHVT</sequence>
<organism evidence="9">
    <name type="scientific">marine metagenome</name>
    <dbReference type="NCBI Taxonomy" id="408172"/>
    <lineage>
        <taxon>unclassified sequences</taxon>
        <taxon>metagenomes</taxon>
        <taxon>ecological metagenomes</taxon>
    </lineage>
</organism>
<dbReference type="GO" id="GO:0055085">
    <property type="term" value="P:transmembrane transport"/>
    <property type="evidence" value="ECO:0007669"/>
    <property type="project" value="InterPro"/>
</dbReference>
<dbReference type="Gene3D" id="1.10.3720.10">
    <property type="entry name" value="MetI-like"/>
    <property type="match status" value="1"/>
</dbReference>
<evidence type="ECO:0000313" key="9">
    <source>
        <dbReference type="EMBL" id="SVB72835.1"/>
    </source>
</evidence>
<feature type="domain" description="ABC transmembrane type-1" evidence="8">
    <location>
        <begin position="65"/>
        <end position="142"/>
    </location>
</feature>
<comment type="subcellular location">
    <subcellularLocation>
        <location evidence="1">Cell membrane</location>
        <topology evidence="1">Multi-pass membrane protein</topology>
    </subcellularLocation>
</comment>
<dbReference type="PROSITE" id="PS50928">
    <property type="entry name" value="ABC_TM1"/>
    <property type="match status" value="1"/>
</dbReference>
<dbReference type="CDD" id="cd06261">
    <property type="entry name" value="TM_PBP2"/>
    <property type="match status" value="1"/>
</dbReference>
<keyword evidence="6 7" id="KW-0472">Membrane</keyword>
<dbReference type="InterPro" id="IPR035906">
    <property type="entry name" value="MetI-like_sf"/>
</dbReference>
<evidence type="ECO:0000256" key="4">
    <source>
        <dbReference type="ARBA" id="ARBA00022692"/>
    </source>
</evidence>
<dbReference type="AlphaFoldDB" id="A0A382GDJ0"/>
<dbReference type="PANTHER" id="PTHR32243:SF18">
    <property type="entry name" value="INNER MEMBRANE ABC TRANSPORTER PERMEASE PROTEIN YCJP"/>
    <property type="match status" value="1"/>
</dbReference>
<evidence type="ECO:0000256" key="3">
    <source>
        <dbReference type="ARBA" id="ARBA00022475"/>
    </source>
</evidence>
<keyword evidence="2" id="KW-0813">Transport</keyword>
<keyword evidence="4 7" id="KW-0812">Transmembrane</keyword>
<proteinExistence type="predicted"/>
<name>A0A382GDJ0_9ZZZZ</name>
<evidence type="ECO:0000256" key="5">
    <source>
        <dbReference type="ARBA" id="ARBA00022989"/>
    </source>
</evidence>
<gene>
    <name evidence="9" type="ORF">METZ01_LOCUS225689</name>
</gene>
<dbReference type="InterPro" id="IPR050901">
    <property type="entry name" value="BP-dep_ABC_trans_perm"/>
</dbReference>
<evidence type="ECO:0000256" key="7">
    <source>
        <dbReference type="SAM" id="Phobius"/>
    </source>
</evidence>
<dbReference type="InterPro" id="IPR000515">
    <property type="entry name" value="MetI-like"/>
</dbReference>
<dbReference type="GO" id="GO:0005886">
    <property type="term" value="C:plasma membrane"/>
    <property type="evidence" value="ECO:0007669"/>
    <property type="project" value="UniProtKB-SubCell"/>
</dbReference>
<reference evidence="9" key="1">
    <citation type="submission" date="2018-05" db="EMBL/GenBank/DDBJ databases">
        <authorList>
            <person name="Lanie J.A."/>
            <person name="Ng W.-L."/>
            <person name="Kazmierczak K.M."/>
            <person name="Andrzejewski T.M."/>
            <person name="Davidsen T.M."/>
            <person name="Wayne K.J."/>
            <person name="Tettelin H."/>
            <person name="Glass J.I."/>
            <person name="Rusch D."/>
            <person name="Podicherti R."/>
            <person name="Tsui H.-C.T."/>
            <person name="Winkler M.E."/>
        </authorList>
    </citation>
    <scope>NUCLEOTIDE SEQUENCE</scope>
</reference>
<keyword evidence="3" id="KW-1003">Cell membrane</keyword>
<evidence type="ECO:0000259" key="8">
    <source>
        <dbReference type="PROSITE" id="PS50928"/>
    </source>
</evidence>
<dbReference type="PANTHER" id="PTHR32243">
    <property type="entry name" value="MALTOSE TRANSPORT SYSTEM PERMEASE-RELATED"/>
    <property type="match status" value="1"/>
</dbReference>
<evidence type="ECO:0000256" key="6">
    <source>
        <dbReference type="ARBA" id="ARBA00023136"/>
    </source>
</evidence>
<evidence type="ECO:0000256" key="1">
    <source>
        <dbReference type="ARBA" id="ARBA00004651"/>
    </source>
</evidence>
<feature type="transmembrane region" description="Helical" evidence="7">
    <location>
        <begin position="69"/>
        <end position="91"/>
    </location>
</feature>
<keyword evidence="5 7" id="KW-1133">Transmembrane helix</keyword>
<protein>
    <recommendedName>
        <fullName evidence="8">ABC transmembrane type-1 domain-containing protein</fullName>
    </recommendedName>
</protein>
<evidence type="ECO:0000256" key="2">
    <source>
        <dbReference type="ARBA" id="ARBA00022448"/>
    </source>
</evidence>
<accession>A0A382GDJ0</accession>
<dbReference type="SUPFAM" id="SSF161098">
    <property type="entry name" value="MetI-like"/>
    <property type="match status" value="1"/>
</dbReference>
<feature type="non-terminal residue" evidence="9">
    <location>
        <position position="142"/>
    </location>
</feature>